<accession>A0ABW8ASG6</accession>
<dbReference type="CDD" id="cd04301">
    <property type="entry name" value="NAT_SF"/>
    <property type="match status" value="1"/>
</dbReference>
<evidence type="ECO:0000313" key="3">
    <source>
        <dbReference type="Proteomes" id="UP001612915"/>
    </source>
</evidence>
<dbReference type="InterPro" id="IPR016181">
    <property type="entry name" value="Acyl_CoA_acyltransferase"/>
</dbReference>
<dbReference type="GO" id="GO:0016746">
    <property type="term" value="F:acyltransferase activity"/>
    <property type="evidence" value="ECO:0007669"/>
    <property type="project" value="UniProtKB-KW"/>
</dbReference>
<feature type="domain" description="N-acetyltransferase" evidence="1">
    <location>
        <begin position="14"/>
        <end position="188"/>
    </location>
</feature>
<reference evidence="2 3" key="1">
    <citation type="submission" date="2024-10" db="EMBL/GenBank/DDBJ databases">
        <title>The Natural Products Discovery Center: Release of the First 8490 Sequenced Strains for Exploring Actinobacteria Biosynthetic Diversity.</title>
        <authorList>
            <person name="Kalkreuter E."/>
            <person name="Kautsar S.A."/>
            <person name="Yang D."/>
            <person name="Bader C.D."/>
            <person name="Teijaro C.N."/>
            <person name="Fluegel L."/>
            <person name="Davis C.M."/>
            <person name="Simpson J.R."/>
            <person name="Lauterbach L."/>
            <person name="Steele A.D."/>
            <person name="Gui C."/>
            <person name="Meng S."/>
            <person name="Li G."/>
            <person name="Viehrig K."/>
            <person name="Ye F."/>
            <person name="Su P."/>
            <person name="Kiefer A.F."/>
            <person name="Nichols A."/>
            <person name="Cepeda A.J."/>
            <person name="Yan W."/>
            <person name="Fan B."/>
            <person name="Jiang Y."/>
            <person name="Adhikari A."/>
            <person name="Zheng C.-J."/>
            <person name="Schuster L."/>
            <person name="Cowan T.M."/>
            <person name="Smanski M.J."/>
            <person name="Chevrette M.G."/>
            <person name="De Carvalho L.P.S."/>
            <person name="Shen B."/>
        </authorList>
    </citation>
    <scope>NUCLEOTIDE SEQUENCE [LARGE SCALE GENOMIC DNA]</scope>
    <source>
        <strain evidence="2 3">NPDC049639</strain>
    </source>
</reference>
<keyword evidence="2" id="KW-0808">Transferase</keyword>
<dbReference type="Gene3D" id="3.40.630.30">
    <property type="match status" value="1"/>
</dbReference>
<evidence type="ECO:0000313" key="2">
    <source>
        <dbReference type="EMBL" id="MFI7589321.1"/>
    </source>
</evidence>
<organism evidence="2 3">
    <name type="scientific">Spongisporangium articulatum</name>
    <dbReference type="NCBI Taxonomy" id="3362603"/>
    <lineage>
        <taxon>Bacteria</taxon>
        <taxon>Bacillati</taxon>
        <taxon>Actinomycetota</taxon>
        <taxon>Actinomycetes</taxon>
        <taxon>Kineosporiales</taxon>
        <taxon>Kineosporiaceae</taxon>
        <taxon>Spongisporangium</taxon>
    </lineage>
</organism>
<dbReference type="Pfam" id="PF00583">
    <property type="entry name" value="Acetyltransf_1"/>
    <property type="match status" value="1"/>
</dbReference>
<proteinExistence type="predicted"/>
<dbReference type="RefSeq" id="WP_398283909.1">
    <property type="nucleotide sequence ID" value="NZ_JBITLV010000007.1"/>
</dbReference>
<dbReference type="InterPro" id="IPR000182">
    <property type="entry name" value="GNAT_dom"/>
</dbReference>
<name>A0ABW8ASG6_9ACTN</name>
<dbReference type="EMBL" id="JBITLV010000007">
    <property type="protein sequence ID" value="MFI7589321.1"/>
    <property type="molecule type" value="Genomic_DNA"/>
</dbReference>
<keyword evidence="2" id="KW-0012">Acyltransferase</keyword>
<dbReference type="Proteomes" id="UP001612915">
    <property type="component" value="Unassembled WGS sequence"/>
</dbReference>
<evidence type="ECO:0000259" key="1">
    <source>
        <dbReference type="PROSITE" id="PS51186"/>
    </source>
</evidence>
<protein>
    <submittedName>
        <fullName evidence="2">GNAT family N-acetyltransferase</fullName>
        <ecNumber evidence="2">2.3.-.-</ecNumber>
    </submittedName>
</protein>
<dbReference type="EC" id="2.3.-.-" evidence="2"/>
<dbReference type="PROSITE" id="PS51186">
    <property type="entry name" value="GNAT"/>
    <property type="match status" value="1"/>
</dbReference>
<keyword evidence="3" id="KW-1185">Reference proteome</keyword>
<gene>
    <name evidence="2" type="ORF">ACIB24_19820</name>
</gene>
<comment type="caution">
    <text evidence="2">The sequence shown here is derived from an EMBL/GenBank/DDBJ whole genome shotgun (WGS) entry which is preliminary data.</text>
</comment>
<sequence length="188" mass="20218">MEPATADRFDDVTTMLAPKKPAAVGCWCLSYRLEPRENQSLGPRERRDRMRALCGEAVSPGVLAYDAGGDVVGWAGVAPRSQLYTFEHSTKIPHVDDVQAWSLWCLKVRAGHRGQGVARALIAGAVDYAIAQGAPVVESYPVDNRGAKVDTTMAFVGTRAMFEAAGFRVVADTSSTLAGHPRVVMRSA</sequence>
<dbReference type="SUPFAM" id="SSF55729">
    <property type="entry name" value="Acyl-CoA N-acyltransferases (Nat)"/>
    <property type="match status" value="1"/>
</dbReference>